<keyword evidence="2" id="KW-0732">Signal</keyword>
<protein>
    <submittedName>
        <fullName evidence="3">VPLPA-CTERM protein sorting domain-containing protein</fullName>
    </submittedName>
</protein>
<evidence type="ECO:0000256" key="1">
    <source>
        <dbReference type="SAM" id="Phobius"/>
    </source>
</evidence>
<feature type="transmembrane region" description="Helical" evidence="1">
    <location>
        <begin position="176"/>
        <end position="195"/>
    </location>
</feature>
<sequence length="201" mass="20111">MKLKKLALGVAVALGVAAPASAHVWNIGWKSTAGSLTFYGVSYHGGAVGGSGTVDDFSANPAGFVINGSNIGFENGSVVNLNDCSGPGGLLTGACDSTWDALNLDGVLHASGYSSNTYGKYASVTLNSTELAGLGISSGSNSVLLSTFANNAHWDGLGFSSATVPLNIVVTPPPAVPLPAGLPLVLSGLGAFGFLRARRKA</sequence>
<gene>
    <name evidence="3" type="ORF">SAMN05421762_0986</name>
</gene>
<evidence type="ECO:0000313" key="3">
    <source>
        <dbReference type="EMBL" id="SFC46262.1"/>
    </source>
</evidence>
<feature type="chain" id="PRO_5014184265" evidence="2">
    <location>
        <begin position="23"/>
        <end position="201"/>
    </location>
</feature>
<organism evidence="3 4">
    <name type="scientific">Pseudooceanicola nitratireducens</name>
    <dbReference type="NCBI Taxonomy" id="517719"/>
    <lineage>
        <taxon>Bacteria</taxon>
        <taxon>Pseudomonadati</taxon>
        <taxon>Pseudomonadota</taxon>
        <taxon>Alphaproteobacteria</taxon>
        <taxon>Rhodobacterales</taxon>
        <taxon>Paracoccaceae</taxon>
        <taxon>Pseudooceanicola</taxon>
    </lineage>
</organism>
<keyword evidence="1" id="KW-0472">Membrane</keyword>
<keyword evidence="1" id="KW-1133">Transmembrane helix</keyword>
<dbReference type="Proteomes" id="UP000231644">
    <property type="component" value="Unassembled WGS sequence"/>
</dbReference>
<dbReference type="InterPro" id="IPR022472">
    <property type="entry name" value="VPLPA-CTERM"/>
</dbReference>
<accession>A0A1I1JE57</accession>
<proteinExistence type="predicted"/>
<dbReference type="RefSeq" id="WP_170848709.1">
    <property type="nucleotide sequence ID" value="NZ_FNZG01000011.1"/>
</dbReference>
<dbReference type="EMBL" id="FOLX01000001">
    <property type="protein sequence ID" value="SFC46262.1"/>
    <property type="molecule type" value="Genomic_DNA"/>
</dbReference>
<keyword evidence="1" id="KW-0812">Transmembrane</keyword>
<reference evidence="3 4" key="1">
    <citation type="submission" date="2016-10" db="EMBL/GenBank/DDBJ databases">
        <authorList>
            <person name="de Groot N.N."/>
        </authorList>
    </citation>
    <scope>NUCLEOTIDE SEQUENCE [LARGE SCALE GENOMIC DNA]</scope>
    <source>
        <strain evidence="3 4">DSM 29619</strain>
    </source>
</reference>
<feature type="signal peptide" evidence="2">
    <location>
        <begin position="1"/>
        <end position="22"/>
    </location>
</feature>
<keyword evidence="4" id="KW-1185">Reference proteome</keyword>
<dbReference type="AlphaFoldDB" id="A0A1I1JE57"/>
<dbReference type="NCBIfam" id="TIGR03370">
    <property type="entry name" value="VPLPA-CTERM"/>
    <property type="match status" value="1"/>
</dbReference>
<evidence type="ECO:0000256" key="2">
    <source>
        <dbReference type="SAM" id="SignalP"/>
    </source>
</evidence>
<name>A0A1I1JE57_9RHOB</name>
<evidence type="ECO:0000313" key="4">
    <source>
        <dbReference type="Proteomes" id="UP000231644"/>
    </source>
</evidence>
<dbReference type="STRING" id="517719.SAMN05421762_0986"/>